<dbReference type="AlphaFoldDB" id="A0A931LT84"/>
<dbReference type="PANTHER" id="PTHR42912">
    <property type="entry name" value="METHYLTRANSFERASE"/>
    <property type="match status" value="1"/>
</dbReference>
<dbReference type="PANTHER" id="PTHR42912:SF80">
    <property type="entry name" value="METHYLTRANSFERASE DOMAIN-CONTAINING PROTEIN"/>
    <property type="match status" value="1"/>
</dbReference>
<dbReference type="InterPro" id="IPR050508">
    <property type="entry name" value="Methyltransf_Superfamily"/>
</dbReference>
<name>A0A931LT84_FIMGI</name>
<dbReference type="GO" id="GO:0008757">
    <property type="term" value="F:S-adenosylmethionine-dependent methyltransferase activity"/>
    <property type="evidence" value="ECO:0007669"/>
    <property type="project" value="InterPro"/>
</dbReference>
<comment type="caution">
    <text evidence="2">The sequence shown here is derived from an EMBL/GenBank/DDBJ whole genome shotgun (WGS) entry which is preliminary data.</text>
</comment>
<dbReference type="Proteomes" id="UP000727962">
    <property type="component" value="Unassembled WGS sequence"/>
</dbReference>
<dbReference type="CDD" id="cd02440">
    <property type="entry name" value="AdoMet_MTases"/>
    <property type="match status" value="1"/>
</dbReference>
<dbReference type="InterPro" id="IPR013216">
    <property type="entry name" value="Methyltransf_11"/>
</dbReference>
<sequence length="260" mass="28197">MRTSTVRSELWSARAKDWAAIQEGFLRPVYERVLSEIPVTPDTWFLDAGCGVGHAALAARARGARAYGLDSSEEALALARERIPEGEFRSGELESMPFPDDCFDATASVCSFQYAHDPIQALAEAKRVTRPGGKVAIVVWALSEISDHSSTFSAIGNCIPSPPVGQPGPFSLALEGVLEDVYKDQGLKILRVGTIECRMEFNSGSAAWGGMAMMPMIHVAIEHVGNDAARKAVLESLLPFRTPKGGIRQRHLFHYVVGAK</sequence>
<feature type="domain" description="Methyltransferase type 11" evidence="1">
    <location>
        <begin position="46"/>
        <end position="137"/>
    </location>
</feature>
<dbReference type="EMBL" id="JACOSL010000007">
    <property type="protein sequence ID" value="MBI1755718.1"/>
    <property type="molecule type" value="Genomic_DNA"/>
</dbReference>
<dbReference type="GO" id="GO:0032259">
    <property type="term" value="P:methylation"/>
    <property type="evidence" value="ECO:0007669"/>
    <property type="project" value="UniProtKB-KW"/>
</dbReference>
<accession>A0A931LT84</accession>
<dbReference type="Pfam" id="PF08241">
    <property type="entry name" value="Methyltransf_11"/>
    <property type="match status" value="1"/>
</dbReference>
<gene>
    <name evidence="2" type="ORF">HYR64_01250</name>
</gene>
<organism evidence="2 3">
    <name type="scientific">Fimbriimonas ginsengisoli</name>
    <dbReference type="NCBI Taxonomy" id="1005039"/>
    <lineage>
        <taxon>Bacteria</taxon>
        <taxon>Bacillati</taxon>
        <taxon>Armatimonadota</taxon>
        <taxon>Fimbriimonadia</taxon>
        <taxon>Fimbriimonadales</taxon>
        <taxon>Fimbriimonadaceae</taxon>
        <taxon>Fimbriimonas</taxon>
    </lineage>
</organism>
<evidence type="ECO:0000313" key="2">
    <source>
        <dbReference type="EMBL" id="MBI1755718.1"/>
    </source>
</evidence>
<evidence type="ECO:0000313" key="3">
    <source>
        <dbReference type="Proteomes" id="UP000727962"/>
    </source>
</evidence>
<dbReference type="SUPFAM" id="SSF53335">
    <property type="entry name" value="S-adenosyl-L-methionine-dependent methyltransferases"/>
    <property type="match status" value="1"/>
</dbReference>
<keyword evidence="2" id="KW-0489">Methyltransferase</keyword>
<protein>
    <submittedName>
        <fullName evidence="2">Class I SAM-dependent methyltransferase</fullName>
    </submittedName>
</protein>
<keyword evidence="2" id="KW-0808">Transferase</keyword>
<dbReference type="InterPro" id="IPR029063">
    <property type="entry name" value="SAM-dependent_MTases_sf"/>
</dbReference>
<evidence type="ECO:0000259" key="1">
    <source>
        <dbReference type="Pfam" id="PF08241"/>
    </source>
</evidence>
<reference evidence="2" key="1">
    <citation type="submission" date="2020-07" db="EMBL/GenBank/DDBJ databases">
        <title>Huge and variable diversity of episymbiotic CPR bacteria and DPANN archaea in groundwater ecosystems.</title>
        <authorList>
            <person name="He C.Y."/>
            <person name="Keren R."/>
            <person name="Whittaker M."/>
            <person name="Farag I.F."/>
            <person name="Doudna J."/>
            <person name="Cate J.H.D."/>
            <person name="Banfield J.F."/>
        </authorList>
    </citation>
    <scope>NUCLEOTIDE SEQUENCE</scope>
    <source>
        <strain evidence="2">NC_groundwater_17_Pr7_B-0.1um_64_12</strain>
    </source>
</reference>
<proteinExistence type="predicted"/>
<dbReference type="Gene3D" id="3.40.50.150">
    <property type="entry name" value="Vaccinia Virus protein VP39"/>
    <property type="match status" value="1"/>
</dbReference>